<keyword evidence="2" id="KW-1185">Reference proteome</keyword>
<dbReference type="Proteomes" id="UP000823775">
    <property type="component" value="Unassembled WGS sequence"/>
</dbReference>
<gene>
    <name evidence="1" type="ORF">HAX54_041413</name>
</gene>
<organism evidence="1 2">
    <name type="scientific">Datura stramonium</name>
    <name type="common">Jimsonweed</name>
    <name type="synonym">Common thornapple</name>
    <dbReference type="NCBI Taxonomy" id="4076"/>
    <lineage>
        <taxon>Eukaryota</taxon>
        <taxon>Viridiplantae</taxon>
        <taxon>Streptophyta</taxon>
        <taxon>Embryophyta</taxon>
        <taxon>Tracheophyta</taxon>
        <taxon>Spermatophyta</taxon>
        <taxon>Magnoliopsida</taxon>
        <taxon>eudicotyledons</taxon>
        <taxon>Gunneridae</taxon>
        <taxon>Pentapetalae</taxon>
        <taxon>asterids</taxon>
        <taxon>lamiids</taxon>
        <taxon>Solanales</taxon>
        <taxon>Solanaceae</taxon>
        <taxon>Solanoideae</taxon>
        <taxon>Datureae</taxon>
        <taxon>Datura</taxon>
    </lineage>
</organism>
<protein>
    <submittedName>
        <fullName evidence="1">Uncharacterized protein</fullName>
    </submittedName>
</protein>
<dbReference type="EMBL" id="JACEIK010005976">
    <property type="protein sequence ID" value="MCE0482554.1"/>
    <property type="molecule type" value="Genomic_DNA"/>
</dbReference>
<proteinExistence type="predicted"/>
<accession>A0ABS8VQS9</accession>
<comment type="caution">
    <text evidence="1">The sequence shown here is derived from an EMBL/GenBank/DDBJ whole genome shotgun (WGS) entry which is preliminary data.</text>
</comment>
<sequence length="133" mass="14559">MVTRVSPEITEGGPVVIVVSGVVATGGWSDGERWEMTDLRCLEVEGEEEGCCCSPVPAAGNSEERGKRMGREDGEKVGRGLLATVRERNGEGGCRIWVMRLPAVVIRGVDGFSMSYQSLWRFAGKWWVRLVGQ</sequence>
<evidence type="ECO:0000313" key="2">
    <source>
        <dbReference type="Proteomes" id="UP000823775"/>
    </source>
</evidence>
<evidence type="ECO:0000313" key="1">
    <source>
        <dbReference type="EMBL" id="MCE0482554.1"/>
    </source>
</evidence>
<reference evidence="1 2" key="1">
    <citation type="journal article" date="2021" name="BMC Genomics">
        <title>Datura genome reveals duplications of psychoactive alkaloid biosynthetic genes and high mutation rate following tissue culture.</title>
        <authorList>
            <person name="Rajewski A."/>
            <person name="Carter-House D."/>
            <person name="Stajich J."/>
            <person name="Litt A."/>
        </authorList>
    </citation>
    <scope>NUCLEOTIDE SEQUENCE [LARGE SCALE GENOMIC DNA]</scope>
    <source>
        <strain evidence="1">AR-01</strain>
    </source>
</reference>
<name>A0ABS8VQS9_DATST</name>